<dbReference type="PANTHER" id="PTHR31569">
    <property type="entry name" value="SWIM-TYPE DOMAIN-CONTAINING PROTEIN"/>
    <property type="match status" value="1"/>
</dbReference>
<dbReference type="Pfam" id="PF21056">
    <property type="entry name" value="ZSWIM1-3_RNaseH-like"/>
    <property type="match status" value="1"/>
</dbReference>
<keyword evidence="4" id="KW-1185">Reference proteome</keyword>
<proteinExistence type="predicted"/>
<evidence type="ECO:0000313" key="4">
    <source>
        <dbReference type="Proteomes" id="UP000251314"/>
    </source>
</evidence>
<gene>
    <name evidence="3" type="ORF">PC110_g19117</name>
</gene>
<dbReference type="InterPro" id="IPR052579">
    <property type="entry name" value="Zinc_finger_SWIM"/>
</dbReference>
<evidence type="ECO:0000256" key="1">
    <source>
        <dbReference type="SAM" id="MobiDB-lite"/>
    </source>
</evidence>
<dbReference type="InterPro" id="IPR048324">
    <property type="entry name" value="ZSWIM1-3_RNaseH-like"/>
</dbReference>
<name>A0A329RJ62_9STRA</name>
<feature type="compositionally biased region" description="Low complexity" evidence="1">
    <location>
        <begin position="262"/>
        <end position="277"/>
    </location>
</feature>
<dbReference type="VEuPathDB" id="FungiDB:PC110_g19117"/>
<dbReference type="OrthoDB" id="90541at2759"/>
<dbReference type="Proteomes" id="UP000251314">
    <property type="component" value="Unassembled WGS sequence"/>
</dbReference>
<evidence type="ECO:0000259" key="2">
    <source>
        <dbReference type="Pfam" id="PF21056"/>
    </source>
</evidence>
<feature type="region of interest" description="Disordered" evidence="1">
    <location>
        <begin position="235"/>
        <end position="277"/>
    </location>
</feature>
<sequence>MTKAGAKPRGILSYLRSKTTTCFIRFEDVWCIYDANQVAFDSHASKRTTLKDIHNLIQVIKRTSRGGKTDTQTILAVLDEFMGSGHGNMTEFIVDIETNVARVVTFQAARPIRLFAAFPEVGLVDSTYGTNVNQYKLFSFAVHDVFGRGQYVQHAIVQTEEMSNLKLAVAAFKKNNLDWSKIQGDMAVEAQHEKDVVHEAWQTRRYCCVAGTWKCGSTDSAHDWVGSASRKRRNLRNSRKGWSSTTQLREKTTTETMHQQEGTPTTAPSSAGAARGTPVMGERLRPWVLYDLYEAQATDTLDLIKDYFRRFLGCDRRPS</sequence>
<evidence type="ECO:0000313" key="3">
    <source>
        <dbReference type="EMBL" id="RAW24450.1"/>
    </source>
</evidence>
<comment type="caution">
    <text evidence="3">The sequence shown here is derived from an EMBL/GenBank/DDBJ whole genome shotgun (WGS) entry which is preliminary data.</text>
</comment>
<organism evidence="3 4">
    <name type="scientific">Phytophthora cactorum</name>
    <dbReference type="NCBI Taxonomy" id="29920"/>
    <lineage>
        <taxon>Eukaryota</taxon>
        <taxon>Sar</taxon>
        <taxon>Stramenopiles</taxon>
        <taxon>Oomycota</taxon>
        <taxon>Peronosporomycetes</taxon>
        <taxon>Peronosporales</taxon>
        <taxon>Peronosporaceae</taxon>
        <taxon>Phytophthora</taxon>
    </lineage>
</organism>
<feature type="domain" description="ZSWIM1/3 RNaseH-like" evidence="2">
    <location>
        <begin position="80"/>
        <end position="203"/>
    </location>
</feature>
<accession>A0A329RJ62</accession>
<reference evidence="3 4" key="1">
    <citation type="submission" date="2018-01" db="EMBL/GenBank/DDBJ databases">
        <title>Draft genome of the strawberry crown rot pathogen Phytophthora cactorum.</title>
        <authorList>
            <person name="Armitage A.D."/>
            <person name="Lysoe E."/>
            <person name="Nellist C.F."/>
            <person name="Harrison R.J."/>
            <person name="Brurberg M.B."/>
        </authorList>
    </citation>
    <scope>NUCLEOTIDE SEQUENCE [LARGE SCALE GENOMIC DNA]</scope>
    <source>
        <strain evidence="3 4">10300</strain>
    </source>
</reference>
<dbReference type="PANTHER" id="PTHR31569:SF4">
    <property type="entry name" value="SWIM-TYPE DOMAIN-CONTAINING PROTEIN"/>
    <property type="match status" value="1"/>
</dbReference>
<protein>
    <recommendedName>
        <fullName evidence="2">ZSWIM1/3 RNaseH-like domain-containing protein</fullName>
    </recommendedName>
</protein>
<dbReference type="EMBL" id="MJFZ01000882">
    <property type="protein sequence ID" value="RAW24450.1"/>
    <property type="molecule type" value="Genomic_DNA"/>
</dbReference>
<dbReference type="AlphaFoldDB" id="A0A329RJ62"/>